<dbReference type="EMBL" id="CP022572">
    <property type="protein sequence ID" value="AZU61227.1"/>
    <property type="molecule type" value="Genomic_DNA"/>
</dbReference>
<keyword evidence="1" id="KW-0732">Signal</keyword>
<accession>A0A3Q9QTG0</accession>
<dbReference type="InterPro" id="IPR020481">
    <property type="entry name" value="Intracell_prot_inh_BsuPI"/>
</dbReference>
<feature type="domain" description="Intracellular proteinase inhibitor BsuPI" evidence="2">
    <location>
        <begin position="40"/>
        <end position="127"/>
    </location>
</feature>
<feature type="signal peptide" evidence="1">
    <location>
        <begin position="1"/>
        <end position="22"/>
    </location>
</feature>
<evidence type="ECO:0000313" key="4">
    <source>
        <dbReference type="Proteomes" id="UP000282892"/>
    </source>
</evidence>
<dbReference type="Pfam" id="PF12690">
    <property type="entry name" value="BsuPI"/>
    <property type="match status" value="1"/>
</dbReference>
<dbReference type="Proteomes" id="UP000282892">
    <property type="component" value="Chromosome"/>
</dbReference>
<dbReference type="Gene3D" id="2.60.40.2360">
    <property type="entry name" value="Intracellular proteinase inhibitor BsuPI"/>
    <property type="match status" value="1"/>
</dbReference>
<evidence type="ECO:0000256" key="1">
    <source>
        <dbReference type="SAM" id="SignalP"/>
    </source>
</evidence>
<keyword evidence="4" id="KW-1185">Reference proteome</keyword>
<evidence type="ECO:0000259" key="2">
    <source>
        <dbReference type="Pfam" id="PF12690"/>
    </source>
</evidence>
<sequence>MNMRIIICIVMLFLTNILNASANGRDDLNYQVDVIPIAGPNQAEIEVVVKNLEEFPLDFEFPTSQIFEMIITDKSGNEVYVYSKGRYFLQAFQTITIQPHESIKRVVKWNYEFEGKRVPKGEYLIHTALKPISINNKPVQNKAKLMNNQKLYVPRVNEVFHNLKVSGTKGDYAISGKVKKQHKRLYYVVEDGHVEIVKESMIKVTGAKQEWEEFNIDIHIPKERLPHNATLILYLYEKNNEGKKVNIYPLVLERLKE</sequence>
<evidence type="ECO:0000313" key="3">
    <source>
        <dbReference type="EMBL" id="AZU61227.1"/>
    </source>
</evidence>
<dbReference type="InterPro" id="IPR038144">
    <property type="entry name" value="IPI"/>
</dbReference>
<proteinExistence type="predicted"/>
<reference evidence="3 4" key="1">
    <citation type="submission" date="2017-07" db="EMBL/GenBank/DDBJ databases">
        <title>The complete genome sequence of Bacillus mesonae strain H20-5, an efficient strain improving plant abiotic stress resistance.</title>
        <authorList>
            <person name="Kim S.Y."/>
            <person name="Song H."/>
            <person name="Sang M.K."/>
            <person name="Weon H.-Y."/>
            <person name="Song J."/>
        </authorList>
    </citation>
    <scope>NUCLEOTIDE SEQUENCE [LARGE SCALE GENOMIC DNA]</scope>
    <source>
        <strain evidence="3 4">H20-5</strain>
    </source>
</reference>
<dbReference type="STRING" id="1193713.GCA_001636315_04063"/>
<organism evidence="3 4">
    <name type="scientific">Neobacillus mesonae</name>
    <dbReference type="NCBI Taxonomy" id="1193713"/>
    <lineage>
        <taxon>Bacteria</taxon>
        <taxon>Bacillati</taxon>
        <taxon>Bacillota</taxon>
        <taxon>Bacilli</taxon>
        <taxon>Bacillales</taxon>
        <taxon>Bacillaceae</taxon>
        <taxon>Neobacillus</taxon>
    </lineage>
</organism>
<gene>
    <name evidence="3" type="ORF">CHR53_08115</name>
</gene>
<name>A0A3Q9QTG0_9BACI</name>
<protein>
    <recommendedName>
        <fullName evidence="2">Intracellular proteinase inhibitor BsuPI domain-containing protein</fullName>
    </recommendedName>
</protein>
<feature type="chain" id="PRO_5018648786" description="Intracellular proteinase inhibitor BsuPI domain-containing protein" evidence="1">
    <location>
        <begin position="23"/>
        <end position="257"/>
    </location>
</feature>
<dbReference type="KEGG" id="nmk:CHR53_08115"/>
<dbReference type="OrthoDB" id="1357684at2"/>
<dbReference type="AlphaFoldDB" id="A0A3Q9QTG0"/>